<gene>
    <name evidence="1" type="ORF">K488DRAFT_87283</name>
</gene>
<reference evidence="1" key="1">
    <citation type="submission" date="2021-02" db="EMBL/GenBank/DDBJ databases">
        <authorList>
            <consortium name="DOE Joint Genome Institute"/>
            <person name="Ahrendt S."/>
            <person name="Looney B.P."/>
            <person name="Miyauchi S."/>
            <person name="Morin E."/>
            <person name="Drula E."/>
            <person name="Courty P.E."/>
            <person name="Chicoki N."/>
            <person name="Fauchery L."/>
            <person name="Kohler A."/>
            <person name="Kuo A."/>
            <person name="Labutti K."/>
            <person name="Pangilinan J."/>
            <person name="Lipzen A."/>
            <person name="Riley R."/>
            <person name="Andreopoulos W."/>
            <person name="He G."/>
            <person name="Johnson J."/>
            <person name="Barry K.W."/>
            <person name="Grigoriev I.V."/>
            <person name="Nagy L."/>
            <person name="Hibbett D."/>
            <person name="Henrissat B."/>
            <person name="Matheny P.B."/>
            <person name="Labbe J."/>
            <person name="Martin F."/>
        </authorList>
    </citation>
    <scope>NUCLEOTIDE SEQUENCE</scope>
    <source>
        <strain evidence="1">EC-137</strain>
    </source>
</reference>
<sequence>MAAPLMRRAAFVEQAYANFQISDGVGGQAQAQANAVFVAPFNGVDLATVPQSTVDALNNMRQAAEAAETGQFNPQIASASGSQAAALQVGKIKNKVLKLTGEVQVLNIKIAQAQAAGSNTSSLKTKLTQEQTKLNKNVQTDVANAGKASKGVA</sequence>
<name>A0ACB8QH71_9AGAM</name>
<evidence type="ECO:0000313" key="2">
    <source>
        <dbReference type="Proteomes" id="UP000814128"/>
    </source>
</evidence>
<dbReference type="EMBL" id="MU273599">
    <property type="protein sequence ID" value="KAI0030931.1"/>
    <property type="molecule type" value="Genomic_DNA"/>
</dbReference>
<accession>A0ACB8QH71</accession>
<evidence type="ECO:0000313" key="1">
    <source>
        <dbReference type="EMBL" id="KAI0030931.1"/>
    </source>
</evidence>
<organism evidence="1 2">
    <name type="scientific">Vararia minispora EC-137</name>
    <dbReference type="NCBI Taxonomy" id="1314806"/>
    <lineage>
        <taxon>Eukaryota</taxon>
        <taxon>Fungi</taxon>
        <taxon>Dikarya</taxon>
        <taxon>Basidiomycota</taxon>
        <taxon>Agaricomycotina</taxon>
        <taxon>Agaricomycetes</taxon>
        <taxon>Russulales</taxon>
        <taxon>Lachnocladiaceae</taxon>
        <taxon>Vararia</taxon>
    </lineage>
</organism>
<reference evidence="1" key="2">
    <citation type="journal article" date="2022" name="New Phytol.">
        <title>Evolutionary transition to the ectomycorrhizal habit in the genomes of a hyperdiverse lineage of mushroom-forming fungi.</title>
        <authorList>
            <person name="Looney B."/>
            <person name="Miyauchi S."/>
            <person name="Morin E."/>
            <person name="Drula E."/>
            <person name="Courty P.E."/>
            <person name="Kohler A."/>
            <person name="Kuo A."/>
            <person name="LaButti K."/>
            <person name="Pangilinan J."/>
            <person name="Lipzen A."/>
            <person name="Riley R."/>
            <person name="Andreopoulos W."/>
            <person name="He G."/>
            <person name="Johnson J."/>
            <person name="Nolan M."/>
            <person name="Tritt A."/>
            <person name="Barry K.W."/>
            <person name="Grigoriev I.V."/>
            <person name="Nagy L.G."/>
            <person name="Hibbett D."/>
            <person name="Henrissat B."/>
            <person name="Matheny P.B."/>
            <person name="Labbe J."/>
            <person name="Martin F.M."/>
        </authorList>
    </citation>
    <scope>NUCLEOTIDE SEQUENCE</scope>
    <source>
        <strain evidence="1">EC-137</strain>
    </source>
</reference>
<proteinExistence type="predicted"/>
<keyword evidence="2" id="KW-1185">Reference proteome</keyword>
<dbReference type="Proteomes" id="UP000814128">
    <property type="component" value="Unassembled WGS sequence"/>
</dbReference>
<protein>
    <submittedName>
        <fullName evidence="1">Uncharacterized protein</fullName>
    </submittedName>
</protein>
<comment type="caution">
    <text evidence="1">The sequence shown here is derived from an EMBL/GenBank/DDBJ whole genome shotgun (WGS) entry which is preliminary data.</text>
</comment>